<accession>A0A3S1ASV8</accession>
<reference evidence="1" key="1">
    <citation type="submission" date="2018-12" db="EMBL/GenBank/DDBJ databases">
        <authorList>
            <person name="Will S."/>
            <person name="Neumann-Schaal M."/>
            <person name="Henke P."/>
        </authorList>
    </citation>
    <scope>NUCLEOTIDE SEQUENCE</scope>
    <source>
        <strain evidence="1">PCC 7102</strain>
    </source>
</reference>
<evidence type="ECO:0000313" key="2">
    <source>
        <dbReference type="Proteomes" id="UP000271624"/>
    </source>
</evidence>
<evidence type="ECO:0000313" key="1">
    <source>
        <dbReference type="EMBL" id="RUT08483.1"/>
    </source>
</evidence>
<proteinExistence type="predicted"/>
<dbReference type="RefSeq" id="WP_127080280.1">
    <property type="nucleotide sequence ID" value="NZ_RSCL01000003.1"/>
</dbReference>
<dbReference type="EMBL" id="RSCL01000003">
    <property type="protein sequence ID" value="RUT08483.1"/>
    <property type="molecule type" value="Genomic_DNA"/>
</dbReference>
<organism evidence="1 2">
    <name type="scientific">Dulcicalothrix desertica PCC 7102</name>
    <dbReference type="NCBI Taxonomy" id="232991"/>
    <lineage>
        <taxon>Bacteria</taxon>
        <taxon>Bacillati</taxon>
        <taxon>Cyanobacteriota</taxon>
        <taxon>Cyanophyceae</taxon>
        <taxon>Nostocales</taxon>
        <taxon>Calotrichaceae</taxon>
        <taxon>Dulcicalothrix</taxon>
    </lineage>
</organism>
<keyword evidence="2" id="KW-1185">Reference proteome</keyword>
<protein>
    <submittedName>
        <fullName evidence="1">Uncharacterized protein</fullName>
    </submittedName>
</protein>
<name>A0A3S1ASV8_9CYAN</name>
<dbReference type="Proteomes" id="UP000271624">
    <property type="component" value="Unassembled WGS sequence"/>
</dbReference>
<dbReference type="AlphaFoldDB" id="A0A3S1ASV8"/>
<reference evidence="1" key="2">
    <citation type="journal article" date="2019" name="Genome Biol. Evol.">
        <title>Day and night: Metabolic profiles and evolutionary relationships of six axenic non-marine cyanobacteria.</title>
        <authorList>
            <person name="Will S.E."/>
            <person name="Henke P."/>
            <person name="Boedeker C."/>
            <person name="Huang S."/>
            <person name="Brinkmann H."/>
            <person name="Rohde M."/>
            <person name="Jarek M."/>
            <person name="Friedl T."/>
            <person name="Seufert S."/>
            <person name="Schumacher M."/>
            <person name="Overmann J."/>
            <person name="Neumann-Schaal M."/>
            <person name="Petersen J."/>
        </authorList>
    </citation>
    <scope>NUCLEOTIDE SEQUENCE [LARGE SCALE GENOMIC DNA]</scope>
    <source>
        <strain evidence="1">PCC 7102</strain>
    </source>
</reference>
<comment type="caution">
    <text evidence="1">The sequence shown here is derived from an EMBL/GenBank/DDBJ whole genome shotgun (WGS) entry which is preliminary data.</text>
</comment>
<sequence>MTFDDLNSTQVELINSNIIQFPTRVHPISENKNGVNIPIKLYVSINHNNQEYFNLNSLQAFVPELLTSDCQIVQGHLVTNKIITNNLENNHNTQSNWWKVRPNCRTTFILTASLFWQDNSLQLKIPTIPDYYVLSSVNPNYFWQFDALEAETYQLRFILNTEVQISSGILATP</sequence>
<gene>
    <name evidence="1" type="ORF">DSM106972_016510</name>
</gene>
<dbReference type="OrthoDB" id="459685at2"/>